<gene>
    <name evidence="1" type="ORF">HMPREF3186_01506</name>
</gene>
<dbReference type="Gene3D" id="2.170.120.40">
    <property type="entry name" value="YbbR-like domain"/>
    <property type="match status" value="2"/>
</dbReference>
<dbReference type="Pfam" id="PF07949">
    <property type="entry name" value="YbbR"/>
    <property type="match status" value="3"/>
</dbReference>
<dbReference type="Gene3D" id="2.170.120.30">
    <property type="match status" value="1"/>
</dbReference>
<dbReference type="PANTHER" id="PTHR37804">
    <property type="entry name" value="CDAA REGULATORY PROTEIN CDAR"/>
    <property type="match status" value="1"/>
</dbReference>
<dbReference type="EMBL" id="LSDC01000105">
    <property type="protein sequence ID" value="KXB58082.1"/>
    <property type="molecule type" value="Genomic_DNA"/>
</dbReference>
<accession>A0A133ZRN7</accession>
<name>A0A133ZRN7_9BACL</name>
<dbReference type="PANTHER" id="PTHR37804:SF1">
    <property type="entry name" value="CDAA REGULATORY PROTEIN CDAR"/>
    <property type="match status" value="1"/>
</dbReference>
<evidence type="ECO:0000313" key="2">
    <source>
        <dbReference type="Proteomes" id="UP000070355"/>
    </source>
</evidence>
<dbReference type="PATRIC" id="fig|1379.3.peg.1492"/>
<dbReference type="OrthoDB" id="2987820at2"/>
<dbReference type="InterPro" id="IPR012505">
    <property type="entry name" value="YbbR"/>
</dbReference>
<organism evidence="1 2">
    <name type="scientific">Gemella haemolysans</name>
    <dbReference type="NCBI Taxonomy" id="1379"/>
    <lineage>
        <taxon>Bacteria</taxon>
        <taxon>Bacillati</taxon>
        <taxon>Bacillota</taxon>
        <taxon>Bacilli</taxon>
        <taxon>Bacillales</taxon>
        <taxon>Gemellaceae</taxon>
        <taxon>Gemella</taxon>
    </lineage>
</organism>
<proteinExistence type="predicted"/>
<dbReference type="STRING" id="1379.HMPREF3186_01506"/>
<dbReference type="AlphaFoldDB" id="A0A133ZRN7"/>
<dbReference type="Proteomes" id="UP000070355">
    <property type="component" value="Unassembled WGS sequence"/>
</dbReference>
<protein>
    <submittedName>
        <fullName evidence="1">YbbR-like protein</fullName>
    </submittedName>
</protein>
<dbReference type="RefSeq" id="WP_060914582.1">
    <property type="nucleotide sequence ID" value="NZ_JAGZGJ010000043.1"/>
</dbReference>
<dbReference type="InterPro" id="IPR053154">
    <property type="entry name" value="c-di-AMP_regulator"/>
</dbReference>
<evidence type="ECO:0000313" key="1">
    <source>
        <dbReference type="EMBL" id="KXB58082.1"/>
    </source>
</evidence>
<sequence>MQLKENNKLKLISFLIAILLFLSVNENFKNFSVLGDSSSDNATAWVSDVPLDVDYDRDKLYVVGIPNTVSVKLSGTKTKVQKESVAKNFKAKLNLRNAQIGDDQKVRIEIDGLEKGVDGTAEPSVITISIREKATKEFKVTPVVKKERLLIGYEVDNLSVSNETVKISGAIESLNRINEVRAESDTRTKLNRNTREEAKLVAYDSDYNKIEDIQIEPSSTVMNIELKNIEKEVPLEVNTIGSLPSGFELISATADVSKVTIRAENAMDLAKISEMFVDVDLSDVKEETEERSNLKIYPKENIRIATDTPIVKVTIKIRKK</sequence>
<reference evidence="2" key="1">
    <citation type="submission" date="2016-01" db="EMBL/GenBank/DDBJ databases">
        <authorList>
            <person name="Mitreva M."/>
            <person name="Pepin K.H."/>
            <person name="Mihindukulasuriya K.A."/>
            <person name="Fulton R."/>
            <person name="Fronick C."/>
            <person name="O'Laughlin M."/>
            <person name="Miner T."/>
            <person name="Herter B."/>
            <person name="Rosa B.A."/>
            <person name="Cordes M."/>
            <person name="Tomlinson C."/>
            <person name="Wollam A."/>
            <person name="Palsikar V.B."/>
            <person name="Mardis E.R."/>
            <person name="Wilson R.K."/>
        </authorList>
    </citation>
    <scope>NUCLEOTIDE SEQUENCE [LARGE SCALE GENOMIC DNA]</scope>
    <source>
        <strain evidence="2">DNF01167</strain>
    </source>
</reference>
<comment type="caution">
    <text evidence="1">The sequence shown here is derived from an EMBL/GenBank/DDBJ whole genome shotgun (WGS) entry which is preliminary data.</text>
</comment>